<dbReference type="SUPFAM" id="SSF48452">
    <property type="entry name" value="TPR-like"/>
    <property type="match status" value="1"/>
</dbReference>
<evidence type="ECO:0000256" key="7">
    <source>
        <dbReference type="ARBA" id="ARBA00022525"/>
    </source>
</evidence>
<dbReference type="EMBL" id="CAJOBI010000335">
    <property type="protein sequence ID" value="CAF3815621.1"/>
    <property type="molecule type" value="Genomic_DNA"/>
</dbReference>
<evidence type="ECO:0000313" key="20">
    <source>
        <dbReference type="Proteomes" id="UP000681967"/>
    </source>
</evidence>
<sequence>MFTSYLRHQLIPFNGWSRLGLIFIQVGESSKAEYLYKILLDKASSDKEQVEYHHQLEIVYNSMGEYLKALSSYQRSIEMYGEGLPMSNPSLATSYNNIGLVHNNMSDYSRGLSALSSMKLTISILSIFFLITTIGAPPVGENVNKNKKTVDSKEDSSDEALNNLEYSRYLKEVVEILENDPEFKKKLENASLDDIKSGNIAQHLGLVQHHVRTKLDEAKQREMDRLRELVGRRIRNLSEKERMELARGSPNGKNIKDLLPQHIDHQNSENFAEADLERLIRHASKDLDEIDRQREREFKEYEMRKEFERRAKLAQMNEEERKKQETLHQEAVEKKKHHPKVNHPGSVDQMEEVWEDVDHLEADQFNSKSFFKLHDVNSDGFLDEGEIEAIMLKEAEKIHENTPEADPIEKQEEMDRMREHVMKEFDKNNDRMLSFDEFEHGINGTEAKNDQGWQSLEDSTPYSDQEFQNFSDQLIHAPEPDASQPRNPPPANAVPSSPQEHIPRAPASMNSH</sequence>
<feature type="domain" description="EF-hand" evidence="17">
    <location>
        <begin position="413"/>
        <end position="448"/>
    </location>
</feature>
<keyword evidence="10" id="KW-0732">Signal</keyword>
<evidence type="ECO:0000256" key="15">
    <source>
        <dbReference type="ARBA" id="ARBA00023136"/>
    </source>
</evidence>
<dbReference type="GO" id="GO:0005794">
    <property type="term" value="C:Golgi apparatus"/>
    <property type="evidence" value="ECO:0007669"/>
    <property type="project" value="UniProtKB-SubCell"/>
</dbReference>
<dbReference type="InterPro" id="IPR057576">
    <property type="entry name" value="NUCB1_N"/>
</dbReference>
<keyword evidence="8" id="KW-0597">Phosphoprotein</keyword>
<evidence type="ECO:0000259" key="17">
    <source>
        <dbReference type="PROSITE" id="PS50222"/>
    </source>
</evidence>
<reference evidence="18" key="1">
    <citation type="submission" date="2021-02" db="EMBL/GenBank/DDBJ databases">
        <authorList>
            <person name="Nowell W R."/>
        </authorList>
    </citation>
    <scope>NUCLEOTIDE SEQUENCE</scope>
</reference>
<gene>
    <name evidence="18" type="ORF">BYL167_LOCUS2666</name>
    <name evidence="19" type="ORF">SMN809_LOCUS1986</name>
</gene>
<dbReference type="PANTHER" id="PTHR19237:SF20">
    <property type="entry name" value="NUCLEOBINDIN 1"/>
    <property type="match status" value="1"/>
</dbReference>
<dbReference type="SUPFAM" id="SSF47473">
    <property type="entry name" value="EF-hand"/>
    <property type="match status" value="1"/>
</dbReference>
<dbReference type="InterPro" id="IPR011992">
    <property type="entry name" value="EF-hand-dom_pair"/>
</dbReference>
<evidence type="ECO:0000256" key="8">
    <source>
        <dbReference type="ARBA" id="ARBA00022553"/>
    </source>
</evidence>
<keyword evidence="9" id="KW-0344">Guanine-nucleotide releasing factor</keyword>
<name>A0A8S2J4Y8_9BILA</name>
<dbReference type="InterPro" id="IPR011990">
    <property type="entry name" value="TPR-like_helical_dom_sf"/>
</dbReference>
<keyword evidence="15" id="KW-0472">Membrane</keyword>
<evidence type="ECO:0000256" key="16">
    <source>
        <dbReference type="SAM" id="MobiDB-lite"/>
    </source>
</evidence>
<feature type="region of interest" description="Disordered" evidence="16">
    <location>
        <begin position="442"/>
        <end position="512"/>
    </location>
</feature>
<dbReference type="AlphaFoldDB" id="A0A8S2J4Y8"/>
<dbReference type="GO" id="GO:0005509">
    <property type="term" value="F:calcium ion binding"/>
    <property type="evidence" value="ECO:0007669"/>
    <property type="project" value="InterPro"/>
</dbReference>
<evidence type="ECO:0000256" key="10">
    <source>
        <dbReference type="ARBA" id="ARBA00022729"/>
    </source>
</evidence>
<dbReference type="GO" id="GO:0005793">
    <property type="term" value="C:endoplasmic reticulum-Golgi intermediate compartment"/>
    <property type="evidence" value="ECO:0007669"/>
    <property type="project" value="TreeGrafter"/>
</dbReference>
<keyword evidence="13" id="KW-0333">Golgi apparatus</keyword>
<dbReference type="GO" id="GO:0070062">
    <property type="term" value="C:extracellular exosome"/>
    <property type="evidence" value="ECO:0007669"/>
    <property type="project" value="TreeGrafter"/>
</dbReference>
<dbReference type="Proteomes" id="UP000676336">
    <property type="component" value="Unassembled WGS sequence"/>
</dbReference>
<evidence type="ECO:0000256" key="3">
    <source>
        <dbReference type="ARBA" id="ARBA00004555"/>
    </source>
</evidence>
<organism evidence="18 20">
    <name type="scientific">Rotaria magnacalcarata</name>
    <dbReference type="NCBI Taxonomy" id="392030"/>
    <lineage>
        <taxon>Eukaryota</taxon>
        <taxon>Metazoa</taxon>
        <taxon>Spiralia</taxon>
        <taxon>Gnathifera</taxon>
        <taxon>Rotifera</taxon>
        <taxon>Eurotatoria</taxon>
        <taxon>Bdelloidea</taxon>
        <taxon>Philodinida</taxon>
        <taxon>Philodinidae</taxon>
        <taxon>Rotaria</taxon>
    </lineage>
</organism>
<dbReference type="InterPro" id="IPR018247">
    <property type="entry name" value="EF_Hand_1_Ca_BS"/>
</dbReference>
<feature type="region of interest" description="Disordered" evidence="16">
    <location>
        <begin position="315"/>
        <end position="345"/>
    </location>
</feature>
<evidence type="ECO:0000256" key="2">
    <source>
        <dbReference type="ARBA" id="ARBA00004496"/>
    </source>
</evidence>
<dbReference type="Gene3D" id="1.25.40.10">
    <property type="entry name" value="Tetratricopeptide repeat domain"/>
    <property type="match status" value="1"/>
</dbReference>
<evidence type="ECO:0000256" key="4">
    <source>
        <dbReference type="ARBA" id="ARBA00004613"/>
    </source>
</evidence>
<dbReference type="Gene3D" id="1.10.238.10">
    <property type="entry name" value="EF-hand"/>
    <property type="match status" value="1"/>
</dbReference>
<comment type="similarity">
    <text evidence="5">Belongs to the nucleobindin family.</text>
</comment>
<evidence type="ECO:0000256" key="9">
    <source>
        <dbReference type="ARBA" id="ARBA00022658"/>
    </source>
</evidence>
<dbReference type="Pfam" id="PF25434">
    <property type="entry name" value="NUCB1_N"/>
    <property type="match status" value="1"/>
</dbReference>
<evidence type="ECO:0000256" key="6">
    <source>
        <dbReference type="ARBA" id="ARBA00022490"/>
    </source>
</evidence>
<dbReference type="InterPro" id="IPR002048">
    <property type="entry name" value="EF_hand_dom"/>
</dbReference>
<feature type="compositionally biased region" description="Basic and acidic residues" evidence="16">
    <location>
        <begin position="318"/>
        <end position="333"/>
    </location>
</feature>
<accession>A0A8S2J4Y8</accession>
<comment type="subcellular location">
    <subcellularLocation>
        <location evidence="2">Cytoplasm</location>
    </subcellularLocation>
    <subcellularLocation>
        <location evidence="3">Golgi apparatus</location>
    </subcellularLocation>
    <subcellularLocation>
        <location evidence="1">Membrane</location>
        <topology evidence="1">Peripheral membrane protein</topology>
    </subcellularLocation>
    <subcellularLocation>
        <location evidence="4">Secreted</location>
    </subcellularLocation>
</comment>
<evidence type="ECO:0000256" key="11">
    <source>
        <dbReference type="ARBA" id="ARBA00022737"/>
    </source>
</evidence>
<evidence type="ECO:0000313" key="18">
    <source>
        <dbReference type="EMBL" id="CAF3794968.1"/>
    </source>
</evidence>
<dbReference type="Proteomes" id="UP000681967">
    <property type="component" value="Unassembled WGS sequence"/>
</dbReference>
<feature type="compositionally biased region" description="Polar residues" evidence="16">
    <location>
        <begin position="451"/>
        <end position="472"/>
    </location>
</feature>
<keyword evidence="12" id="KW-0106">Calcium</keyword>
<dbReference type="PANTHER" id="PTHR19237">
    <property type="entry name" value="NUCLEOBINDIN"/>
    <property type="match status" value="1"/>
</dbReference>
<protein>
    <recommendedName>
        <fullName evidence="17">EF-hand domain-containing protein</fullName>
    </recommendedName>
</protein>
<dbReference type="GO" id="GO:0005085">
    <property type="term" value="F:guanyl-nucleotide exchange factor activity"/>
    <property type="evidence" value="ECO:0007669"/>
    <property type="project" value="UniProtKB-KW"/>
</dbReference>
<dbReference type="EMBL" id="CAJOBH010000473">
    <property type="protein sequence ID" value="CAF3794968.1"/>
    <property type="molecule type" value="Genomic_DNA"/>
</dbReference>
<dbReference type="GO" id="GO:0003677">
    <property type="term" value="F:DNA binding"/>
    <property type="evidence" value="ECO:0007669"/>
    <property type="project" value="UniProtKB-KW"/>
</dbReference>
<evidence type="ECO:0000256" key="5">
    <source>
        <dbReference type="ARBA" id="ARBA00008063"/>
    </source>
</evidence>
<dbReference type="InterPro" id="IPR040250">
    <property type="entry name" value="Nucleobindin"/>
</dbReference>
<dbReference type="Pfam" id="PF13499">
    <property type="entry name" value="EF-hand_7"/>
    <property type="match status" value="1"/>
</dbReference>
<evidence type="ECO:0000256" key="12">
    <source>
        <dbReference type="ARBA" id="ARBA00022837"/>
    </source>
</evidence>
<dbReference type="PROSITE" id="PS00018">
    <property type="entry name" value="EF_HAND_1"/>
    <property type="match status" value="2"/>
</dbReference>
<feature type="domain" description="EF-hand" evidence="17">
    <location>
        <begin position="362"/>
        <end position="397"/>
    </location>
</feature>
<dbReference type="GO" id="GO:0016020">
    <property type="term" value="C:membrane"/>
    <property type="evidence" value="ECO:0007669"/>
    <property type="project" value="UniProtKB-SubCell"/>
</dbReference>
<keyword evidence="7" id="KW-0964">Secreted</keyword>
<evidence type="ECO:0000256" key="14">
    <source>
        <dbReference type="ARBA" id="ARBA00023125"/>
    </source>
</evidence>
<keyword evidence="11" id="KW-0677">Repeat</keyword>
<evidence type="ECO:0000313" key="19">
    <source>
        <dbReference type="EMBL" id="CAF3815621.1"/>
    </source>
</evidence>
<keyword evidence="14" id="KW-0238">DNA-binding</keyword>
<dbReference type="CDD" id="cd00051">
    <property type="entry name" value="EFh"/>
    <property type="match status" value="1"/>
</dbReference>
<evidence type="ECO:0000256" key="13">
    <source>
        <dbReference type="ARBA" id="ARBA00023034"/>
    </source>
</evidence>
<evidence type="ECO:0000256" key="1">
    <source>
        <dbReference type="ARBA" id="ARBA00004170"/>
    </source>
</evidence>
<comment type="caution">
    <text evidence="18">The sequence shown here is derived from an EMBL/GenBank/DDBJ whole genome shotgun (WGS) entry which is preliminary data.</text>
</comment>
<keyword evidence="6" id="KW-0963">Cytoplasm</keyword>
<proteinExistence type="inferred from homology"/>
<dbReference type="PROSITE" id="PS50222">
    <property type="entry name" value="EF_HAND_2"/>
    <property type="match status" value="2"/>
</dbReference>